<comment type="similarity">
    <text evidence="1">Belongs to the FAH family.</text>
</comment>
<dbReference type="FunFam" id="3.90.850.10:FF:000002">
    <property type="entry name" value="2-hydroxyhepta-2,4-diene-1,7-dioate isomerase"/>
    <property type="match status" value="1"/>
</dbReference>
<dbReference type="EMBL" id="CVRB01000006">
    <property type="protein sequence ID" value="CRK85042.1"/>
    <property type="molecule type" value="Genomic_DNA"/>
</dbReference>
<dbReference type="GO" id="GO:0019752">
    <property type="term" value="P:carboxylic acid metabolic process"/>
    <property type="evidence" value="ECO:0007669"/>
    <property type="project" value="UniProtKB-ARBA"/>
</dbReference>
<dbReference type="InterPro" id="IPR011234">
    <property type="entry name" value="Fumarylacetoacetase-like_C"/>
</dbReference>
<dbReference type="STRING" id="1499688.BN000_05101"/>
<dbReference type="InterPro" id="IPR051121">
    <property type="entry name" value="FAH"/>
</dbReference>
<evidence type="ECO:0000313" key="4">
    <source>
        <dbReference type="EMBL" id="CRK85042.1"/>
    </source>
</evidence>
<dbReference type="Proteomes" id="UP000199087">
    <property type="component" value="Unassembled WGS sequence"/>
</dbReference>
<reference evidence="5" key="1">
    <citation type="submission" date="2015-05" db="EMBL/GenBank/DDBJ databases">
        <authorList>
            <person name="Urmite Genomes"/>
        </authorList>
    </citation>
    <scope>NUCLEOTIDE SEQUENCE [LARGE SCALE GENOMIC DNA]</scope>
    <source>
        <strain evidence="5">LF1</strain>
    </source>
</reference>
<evidence type="ECO:0000256" key="2">
    <source>
        <dbReference type="ARBA" id="ARBA00022723"/>
    </source>
</evidence>
<proteinExistence type="inferred from homology"/>
<sequence>MRFVSFETKPHAKYSYGIEWDGKIVIIAELLEDTQLVKKPPSSMADFIEYHEFIIPLIYENWSTWFESGLLAEFAVPSESVKLLAPFPRPLREVICLGLNYEEHIDQNSKATGCPYQLPEVPVFFAKPASSVIGSNDYIHLDPTLTNKLDYEIELGIVIGKRGKNIPVSAAMDHVFGYTILNDISARDLQFRVSQFYQGKGLDTFCPIGPAIVDKGEITDPHSLFMTLRVNGEVRQQISTSSMLFKIPEIIAAISEGFTLEPGDIIATATPGGCGYASNPPGFLKDGDVVECEIQPIGVLTNKVKKIDRIYEL</sequence>
<dbReference type="Gene3D" id="3.90.850.10">
    <property type="entry name" value="Fumarylacetoacetase-like, C-terminal domain"/>
    <property type="match status" value="1"/>
</dbReference>
<dbReference type="PANTHER" id="PTHR42796:SF4">
    <property type="entry name" value="FUMARYLACETOACETATE HYDROLASE DOMAIN-CONTAINING PROTEIN 2A"/>
    <property type="match status" value="1"/>
</dbReference>
<evidence type="ECO:0000313" key="5">
    <source>
        <dbReference type="Proteomes" id="UP000199087"/>
    </source>
</evidence>
<dbReference type="AlphaFoldDB" id="A0A0U1P4M9"/>
<evidence type="ECO:0000256" key="1">
    <source>
        <dbReference type="ARBA" id="ARBA00010211"/>
    </source>
</evidence>
<dbReference type="InterPro" id="IPR036663">
    <property type="entry name" value="Fumarylacetoacetase_C_sf"/>
</dbReference>
<dbReference type="GO" id="GO:0016787">
    <property type="term" value="F:hydrolase activity"/>
    <property type="evidence" value="ECO:0007669"/>
    <property type="project" value="UniProtKB-KW"/>
</dbReference>
<dbReference type="OrthoDB" id="9805307at2"/>
<protein>
    <submittedName>
        <fullName evidence="4">Fumarylacetoacetate (FAA) hydrolase YisK</fullName>
    </submittedName>
</protein>
<keyword evidence="2" id="KW-0479">Metal-binding</keyword>
<keyword evidence="4" id="KW-0378">Hydrolase</keyword>
<evidence type="ECO:0000259" key="3">
    <source>
        <dbReference type="Pfam" id="PF01557"/>
    </source>
</evidence>
<gene>
    <name evidence="4" type="primary">yisK</name>
    <name evidence="4" type="ORF">BN000_05101</name>
</gene>
<dbReference type="GO" id="GO:0016853">
    <property type="term" value="F:isomerase activity"/>
    <property type="evidence" value="ECO:0007669"/>
    <property type="project" value="UniProtKB-ARBA"/>
</dbReference>
<accession>A0A0U1P4M9</accession>
<organism evidence="4 5">
    <name type="scientific">Neobacillus massiliamazoniensis</name>
    <dbReference type="NCBI Taxonomy" id="1499688"/>
    <lineage>
        <taxon>Bacteria</taxon>
        <taxon>Bacillati</taxon>
        <taxon>Bacillota</taxon>
        <taxon>Bacilli</taxon>
        <taxon>Bacillales</taxon>
        <taxon>Bacillaceae</taxon>
        <taxon>Neobacillus</taxon>
    </lineage>
</organism>
<keyword evidence="5" id="KW-1185">Reference proteome</keyword>
<name>A0A0U1P4M9_9BACI</name>
<dbReference type="SUPFAM" id="SSF56529">
    <property type="entry name" value="FAH"/>
    <property type="match status" value="1"/>
</dbReference>
<feature type="domain" description="Fumarylacetoacetase-like C-terminal" evidence="3">
    <location>
        <begin position="94"/>
        <end position="304"/>
    </location>
</feature>
<dbReference type="PANTHER" id="PTHR42796">
    <property type="entry name" value="FUMARYLACETOACETATE HYDROLASE DOMAIN-CONTAINING PROTEIN 2A-RELATED"/>
    <property type="match status" value="1"/>
</dbReference>
<dbReference type="GO" id="GO:0046872">
    <property type="term" value="F:metal ion binding"/>
    <property type="evidence" value="ECO:0007669"/>
    <property type="project" value="UniProtKB-KW"/>
</dbReference>
<dbReference type="RefSeq" id="WP_090639630.1">
    <property type="nucleotide sequence ID" value="NZ_CVRB01000006.1"/>
</dbReference>
<dbReference type="Pfam" id="PF01557">
    <property type="entry name" value="FAA_hydrolase"/>
    <property type="match status" value="1"/>
</dbReference>